<reference evidence="1 2" key="2">
    <citation type="journal article" date="2023" name="Mol. Biol. Evol.">
        <title>Genomics of Secondarily Temperate Adaptation in the Only Non-Antarctic Icefish.</title>
        <authorList>
            <person name="Rivera-Colon A.G."/>
            <person name="Rayamajhi N."/>
            <person name="Minhas B.F."/>
            <person name="Madrigal G."/>
            <person name="Bilyk K.T."/>
            <person name="Yoon V."/>
            <person name="Hune M."/>
            <person name="Gregory S."/>
            <person name="Cheng C.H.C."/>
            <person name="Catchen J.M."/>
        </authorList>
    </citation>
    <scope>NUCLEOTIDE SEQUENCE [LARGE SCALE GENOMIC DNA]</scope>
    <source>
        <strain evidence="1">JMC-PN-2008</strain>
    </source>
</reference>
<gene>
    <name evidence="1" type="ORF">PBY51_009023</name>
</gene>
<dbReference type="AlphaFoldDB" id="A0AAN7WVI2"/>
<proteinExistence type="predicted"/>
<dbReference type="EMBL" id="JAUZQC010000024">
    <property type="protein sequence ID" value="KAK5849375.1"/>
    <property type="molecule type" value="Genomic_DNA"/>
</dbReference>
<organism evidence="1 2">
    <name type="scientific">Eleginops maclovinus</name>
    <name type="common">Patagonian blennie</name>
    <name type="synonym">Eleginus maclovinus</name>
    <dbReference type="NCBI Taxonomy" id="56733"/>
    <lineage>
        <taxon>Eukaryota</taxon>
        <taxon>Metazoa</taxon>
        <taxon>Chordata</taxon>
        <taxon>Craniata</taxon>
        <taxon>Vertebrata</taxon>
        <taxon>Euteleostomi</taxon>
        <taxon>Actinopterygii</taxon>
        <taxon>Neopterygii</taxon>
        <taxon>Teleostei</taxon>
        <taxon>Neoteleostei</taxon>
        <taxon>Acanthomorphata</taxon>
        <taxon>Eupercaria</taxon>
        <taxon>Perciformes</taxon>
        <taxon>Notothenioidei</taxon>
        <taxon>Eleginopidae</taxon>
        <taxon>Eleginops</taxon>
    </lineage>
</organism>
<comment type="caution">
    <text evidence="1">The sequence shown here is derived from an EMBL/GenBank/DDBJ whole genome shotgun (WGS) entry which is preliminary data.</text>
</comment>
<evidence type="ECO:0000313" key="2">
    <source>
        <dbReference type="Proteomes" id="UP001346869"/>
    </source>
</evidence>
<evidence type="ECO:0000313" key="1">
    <source>
        <dbReference type="EMBL" id="KAK5849375.1"/>
    </source>
</evidence>
<name>A0AAN7WVI2_ELEMC</name>
<accession>A0AAN7WVI2</accession>
<sequence length="72" mass="7820">MTPESRAHGALWEQQACSSKSYPRAGAALHPSSLLKKSVPSQNDMLLLHRAERLPLSAVTNTVRILQAEGLV</sequence>
<dbReference type="Proteomes" id="UP001346869">
    <property type="component" value="Unassembled WGS sequence"/>
</dbReference>
<reference evidence="1 2" key="1">
    <citation type="journal article" date="2023" name="Genes (Basel)">
        <title>Chromosome-Level Genome Assembly and Circadian Gene Repertoire of the Patagonia Blennie Eleginops maclovinus-The Closest Ancestral Proxy of Antarctic Cryonotothenioids.</title>
        <authorList>
            <person name="Cheng C.C."/>
            <person name="Rivera-Colon A.G."/>
            <person name="Minhas B.F."/>
            <person name="Wilson L."/>
            <person name="Rayamajhi N."/>
            <person name="Vargas-Chacoff L."/>
            <person name="Catchen J.M."/>
        </authorList>
    </citation>
    <scope>NUCLEOTIDE SEQUENCE [LARGE SCALE GENOMIC DNA]</scope>
    <source>
        <strain evidence="1">JMC-PN-2008</strain>
    </source>
</reference>
<protein>
    <submittedName>
        <fullName evidence="1">Uncharacterized protein</fullName>
    </submittedName>
</protein>
<keyword evidence="2" id="KW-1185">Reference proteome</keyword>